<keyword evidence="3" id="KW-1185">Reference proteome</keyword>
<gene>
    <name evidence="2" type="ORF">HNP48_006153</name>
</gene>
<name>A0A7X0PK37_9BURK</name>
<dbReference type="Pfam" id="PF07287">
    <property type="entry name" value="AtuA"/>
    <property type="match status" value="1"/>
</dbReference>
<sequence length="460" mass="48194">MVNKQPPLLVGCAAGFSGDRTDAAAPVVQALVASGKPAVLIFETLAERTLALAQLARRTDPDAGYEPLLVDMLRPVLGDCLAHGVRIVSNFGAANPEGAARRIVQLAAELGLRRPRVAVVQGDDLSGPAHRALLQGALGDAMPTETIASANAYIGAQAIAGALREGADVVVCGRVADPSLVLGPALAHYGWAHDDWDRLARATMCGHLLECGAQVTGGYFADPGYKDVPGMARLGYPIAEIDADGHCTITKPPGTGGRIDERTVKEQLLYELHDPAAYLTPDVVADITETRVTAVGPDAVRLEGVRGHARPATLKVNVCFESGWFAEGEISYAGARAEARARLAGEVLRERLAGLGPLRIDLIGVTSVLGDDAGRWLDGAGGDARDVRLRVALQHRDHASAQRLLREVTALYTCGPAGGGGVRTAMRPRLGTVSCLVPREAVPTGYRMFDDATGQGRAAA</sequence>
<organism evidence="2 3">
    <name type="scientific">Acidovorax soli</name>
    <dbReference type="NCBI Taxonomy" id="592050"/>
    <lineage>
        <taxon>Bacteria</taxon>
        <taxon>Pseudomonadati</taxon>
        <taxon>Pseudomonadota</taxon>
        <taxon>Betaproteobacteria</taxon>
        <taxon>Burkholderiales</taxon>
        <taxon>Comamonadaceae</taxon>
        <taxon>Acidovorax</taxon>
    </lineage>
</organism>
<comment type="caution">
    <text evidence="2">The sequence shown here is derived from an EMBL/GenBank/DDBJ whole genome shotgun (WGS) entry which is preliminary data.</text>
</comment>
<evidence type="ECO:0000313" key="2">
    <source>
        <dbReference type="EMBL" id="MBB6563433.1"/>
    </source>
</evidence>
<dbReference type="PANTHER" id="PTHR47472">
    <property type="entry name" value="PROPIONYL-COA CARBOXYLASE"/>
    <property type="match status" value="1"/>
</dbReference>
<evidence type="ECO:0000259" key="1">
    <source>
        <dbReference type="Pfam" id="PF07287"/>
    </source>
</evidence>
<dbReference type="InterPro" id="IPR010839">
    <property type="entry name" value="AtuA_N"/>
</dbReference>
<dbReference type="Proteomes" id="UP000575083">
    <property type="component" value="Unassembled WGS sequence"/>
</dbReference>
<dbReference type="PANTHER" id="PTHR47472:SF1">
    <property type="entry name" value="DUF1446-DOMAIN-CONTAINING PROTEIN"/>
    <property type="match status" value="1"/>
</dbReference>
<reference evidence="2 3" key="1">
    <citation type="submission" date="2020-08" db="EMBL/GenBank/DDBJ databases">
        <title>Functional genomics of gut bacteria from endangered species of beetles.</title>
        <authorList>
            <person name="Carlos-Shanley C."/>
        </authorList>
    </citation>
    <scope>NUCLEOTIDE SEQUENCE [LARGE SCALE GENOMIC DNA]</scope>
    <source>
        <strain evidence="2 3">S00198</strain>
    </source>
</reference>
<accession>A0A7X0PK37</accession>
<proteinExistence type="predicted"/>
<dbReference type="AlphaFoldDB" id="A0A7X0PK37"/>
<protein>
    <recommendedName>
        <fullName evidence="1">Acyclic terpene utilisation N-terminal domain-containing protein</fullName>
    </recommendedName>
</protein>
<evidence type="ECO:0000313" key="3">
    <source>
        <dbReference type="Proteomes" id="UP000575083"/>
    </source>
</evidence>
<dbReference type="EMBL" id="JACHLK010000019">
    <property type="protein sequence ID" value="MBB6563433.1"/>
    <property type="molecule type" value="Genomic_DNA"/>
</dbReference>
<feature type="domain" description="Acyclic terpene utilisation N-terminal" evidence="1">
    <location>
        <begin position="10"/>
        <end position="444"/>
    </location>
</feature>